<sequence>MVGPSINSHNFPLKFLCSYGGKIIPRQTDGKLRYYGGETRVLSVDRCISFAELLVKLREMCGGSVSLRCQLPSDDLDALVSITSDEDLANLTEEYDRDSTTSSSLKIRAFLFPPKSTKKVVSPQPSITSTSSTNSTIISNPDATSSPSSFCSTVTSPPISTLASSRHHDCPRPYKKMTRNSFDQCETLNRRIRHSRTRSSPVMSPNCHEKVAAKIPQYAYHSHGNNSSHIYLIHHGNHWQ</sequence>
<feature type="domain" description="PB1" evidence="2">
    <location>
        <begin position="27"/>
        <end position="112"/>
    </location>
</feature>
<reference evidence="3 4" key="1">
    <citation type="journal article" date="2014" name="Nat. Genet.">
        <title>Genome sequence of the hot pepper provides insights into the evolution of pungency in Capsicum species.</title>
        <authorList>
            <person name="Kim S."/>
            <person name="Park M."/>
            <person name="Yeom S.I."/>
            <person name="Kim Y.M."/>
            <person name="Lee J.M."/>
            <person name="Lee H.A."/>
            <person name="Seo E."/>
            <person name="Choi J."/>
            <person name="Cheong K."/>
            <person name="Kim K.T."/>
            <person name="Jung K."/>
            <person name="Lee G.W."/>
            <person name="Oh S.K."/>
            <person name="Bae C."/>
            <person name="Kim S.B."/>
            <person name="Lee H.Y."/>
            <person name="Kim S.Y."/>
            <person name="Kim M.S."/>
            <person name="Kang B.C."/>
            <person name="Jo Y.D."/>
            <person name="Yang H.B."/>
            <person name="Jeong H.J."/>
            <person name="Kang W.H."/>
            <person name="Kwon J.K."/>
            <person name="Shin C."/>
            <person name="Lim J.Y."/>
            <person name="Park J.H."/>
            <person name="Huh J.H."/>
            <person name="Kim J.S."/>
            <person name="Kim B.D."/>
            <person name="Cohen O."/>
            <person name="Paran I."/>
            <person name="Suh M.C."/>
            <person name="Lee S.B."/>
            <person name="Kim Y.K."/>
            <person name="Shin Y."/>
            <person name="Noh S.J."/>
            <person name="Park J."/>
            <person name="Seo Y.S."/>
            <person name="Kwon S.Y."/>
            <person name="Kim H.A."/>
            <person name="Park J.M."/>
            <person name="Kim H.J."/>
            <person name="Choi S.B."/>
            <person name="Bosland P.W."/>
            <person name="Reeves G."/>
            <person name="Jo S.H."/>
            <person name="Lee B.W."/>
            <person name="Cho H.T."/>
            <person name="Choi H.S."/>
            <person name="Lee M.S."/>
            <person name="Yu Y."/>
            <person name="Do Choi Y."/>
            <person name="Park B.S."/>
            <person name="van Deynze A."/>
            <person name="Ashrafi H."/>
            <person name="Hill T."/>
            <person name="Kim W.T."/>
            <person name="Pai H.S."/>
            <person name="Ahn H.K."/>
            <person name="Yeam I."/>
            <person name="Giovannoni J.J."/>
            <person name="Rose J.K."/>
            <person name="Sorensen I."/>
            <person name="Lee S.J."/>
            <person name="Kim R.W."/>
            <person name="Choi I.Y."/>
            <person name="Choi B.S."/>
            <person name="Lim J.S."/>
            <person name="Lee Y.H."/>
            <person name="Choi D."/>
        </authorList>
    </citation>
    <scope>NUCLEOTIDE SEQUENCE [LARGE SCALE GENOMIC DNA]</scope>
    <source>
        <strain evidence="4">cv. CM334</strain>
    </source>
</reference>
<dbReference type="InterPro" id="IPR053198">
    <property type="entry name" value="Gynoecium_Dev_Regulator"/>
</dbReference>
<dbReference type="InterPro" id="IPR000270">
    <property type="entry name" value="PB1_dom"/>
</dbReference>
<proteinExistence type="predicted"/>
<dbReference type="SUPFAM" id="SSF54277">
    <property type="entry name" value="CAD &amp; PB1 domains"/>
    <property type="match status" value="1"/>
</dbReference>
<evidence type="ECO:0000313" key="3">
    <source>
        <dbReference type="EMBL" id="PHT68356.1"/>
    </source>
</evidence>
<evidence type="ECO:0000259" key="2">
    <source>
        <dbReference type="SMART" id="SM00666"/>
    </source>
</evidence>
<keyword evidence="4" id="KW-1185">Reference proteome</keyword>
<dbReference type="Proteomes" id="UP000222542">
    <property type="component" value="Unassembled WGS sequence"/>
</dbReference>
<dbReference type="STRING" id="4072.A0A1U8F259"/>
<organism evidence="3 4">
    <name type="scientific">Capsicum annuum</name>
    <name type="common">Capsicum pepper</name>
    <dbReference type="NCBI Taxonomy" id="4072"/>
    <lineage>
        <taxon>Eukaryota</taxon>
        <taxon>Viridiplantae</taxon>
        <taxon>Streptophyta</taxon>
        <taxon>Embryophyta</taxon>
        <taxon>Tracheophyta</taxon>
        <taxon>Spermatophyta</taxon>
        <taxon>Magnoliopsida</taxon>
        <taxon>eudicotyledons</taxon>
        <taxon>Gunneridae</taxon>
        <taxon>Pentapetalae</taxon>
        <taxon>asterids</taxon>
        <taxon>lamiids</taxon>
        <taxon>Solanales</taxon>
        <taxon>Solanaceae</taxon>
        <taxon>Solanoideae</taxon>
        <taxon>Capsiceae</taxon>
        <taxon>Capsicum</taxon>
    </lineage>
</organism>
<dbReference type="OrthoDB" id="1914296at2759"/>
<dbReference type="PANTHER" id="PTHR31066:SF10">
    <property type="entry name" value="OCTICOSAPEPTIDE_PHOX_BEM1P FAMILY PROTEIN"/>
    <property type="match status" value="1"/>
</dbReference>
<feature type="region of interest" description="Disordered" evidence="1">
    <location>
        <begin position="121"/>
        <end position="145"/>
    </location>
</feature>
<evidence type="ECO:0000313" key="4">
    <source>
        <dbReference type="Proteomes" id="UP000222542"/>
    </source>
</evidence>
<reference evidence="3 4" key="2">
    <citation type="journal article" date="2017" name="Genome Biol.">
        <title>New reference genome sequences of hot pepper reveal the massive evolution of plant disease-resistance genes by retroduplication.</title>
        <authorList>
            <person name="Kim S."/>
            <person name="Park J."/>
            <person name="Yeom S.I."/>
            <person name="Kim Y.M."/>
            <person name="Seo E."/>
            <person name="Kim K.T."/>
            <person name="Kim M.S."/>
            <person name="Lee J.M."/>
            <person name="Cheong K."/>
            <person name="Shin H.S."/>
            <person name="Kim S.B."/>
            <person name="Han K."/>
            <person name="Lee J."/>
            <person name="Park M."/>
            <person name="Lee H.A."/>
            <person name="Lee H.Y."/>
            <person name="Lee Y."/>
            <person name="Oh S."/>
            <person name="Lee J.H."/>
            <person name="Choi E."/>
            <person name="Choi E."/>
            <person name="Lee S.E."/>
            <person name="Jeon J."/>
            <person name="Kim H."/>
            <person name="Choi G."/>
            <person name="Song H."/>
            <person name="Lee J."/>
            <person name="Lee S.C."/>
            <person name="Kwon J.K."/>
            <person name="Lee H.Y."/>
            <person name="Koo N."/>
            <person name="Hong Y."/>
            <person name="Kim R.W."/>
            <person name="Kang W.H."/>
            <person name="Huh J.H."/>
            <person name="Kang B.C."/>
            <person name="Yang T.J."/>
            <person name="Lee Y.H."/>
            <person name="Bennetzen J.L."/>
            <person name="Choi D."/>
        </authorList>
    </citation>
    <scope>NUCLEOTIDE SEQUENCE [LARGE SCALE GENOMIC DNA]</scope>
    <source>
        <strain evidence="4">cv. CM334</strain>
    </source>
</reference>
<dbReference type="CDD" id="cd06410">
    <property type="entry name" value="PB1_UP2"/>
    <property type="match status" value="1"/>
</dbReference>
<dbReference type="KEGG" id="cann:107853037"/>
<protein>
    <recommendedName>
        <fullName evidence="2">PB1 domain-containing protein</fullName>
    </recommendedName>
</protein>
<accession>A0A1U8F259</accession>
<dbReference type="EMBL" id="AYRZ02000011">
    <property type="protein sequence ID" value="PHT68356.1"/>
    <property type="molecule type" value="Genomic_DNA"/>
</dbReference>
<dbReference type="Pfam" id="PF00564">
    <property type="entry name" value="PB1"/>
    <property type="match status" value="1"/>
</dbReference>
<name>A0A1U8F259_CAPAN</name>
<evidence type="ECO:0000256" key="1">
    <source>
        <dbReference type="SAM" id="MobiDB-lite"/>
    </source>
</evidence>
<comment type="caution">
    <text evidence="3">The sequence shown here is derived from an EMBL/GenBank/DDBJ whole genome shotgun (WGS) entry which is preliminary data.</text>
</comment>
<gene>
    <name evidence="3" type="ORF">T459_27843</name>
</gene>
<feature type="compositionally biased region" description="Low complexity" evidence="1">
    <location>
        <begin position="126"/>
        <end position="145"/>
    </location>
</feature>
<dbReference type="OMA" id="HIYLIHN"/>
<dbReference type="Gramene" id="PHT68356">
    <property type="protein sequence ID" value="PHT68356"/>
    <property type="gene ID" value="T459_27843"/>
</dbReference>
<dbReference type="AlphaFoldDB" id="A0A1U8F259"/>
<dbReference type="PANTHER" id="PTHR31066">
    <property type="entry name" value="OS05G0427100 PROTEIN-RELATED"/>
    <property type="match status" value="1"/>
</dbReference>
<dbReference type="Gene3D" id="3.10.20.90">
    <property type="entry name" value="Phosphatidylinositol 3-kinase Catalytic Subunit, Chain A, domain 1"/>
    <property type="match status" value="1"/>
</dbReference>
<dbReference type="SMART" id="SM00666">
    <property type="entry name" value="PB1"/>
    <property type="match status" value="1"/>
</dbReference>